<dbReference type="EC" id="3.5.2.6" evidence="1"/>
<dbReference type="PROSITE" id="PS51257">
    <property type="entry name" value="PROKAR_LIPOPROTEIN"/>
    <property type="match status" value="1"/>
</dbReference>
<accession>A0A1W1IA77</accession>
<dbReference type="AlphaFoldDB" id="A0A1W1IA77"/>
<sequence length="197" mass="22088">MVKPFYSLHLPWLLCCLLTSCVFDDSSPDRSSPTLPYEESTISIPEIRKAAEQGNPDAQNRLGMLYSEGRGVPQDYIQAKQWFDKAAEKGHPGAQVNLGTLYFQGNGAPESEQMALSWFRRAAAQGDALAFAKLGLMYEQGRGVPQDFIQAHMWYNLSAAHGEKRAIERRDALTKQMTPAQVAEAQRLAREWTPKQK</sequence>
<dbReference type="OrthoDB" id="9797030at2"/>
<keyword evidence="1" id="KW-0378">Hydrolase</keyword>
<dbReference type="InterPro" id="IPR011990">
    <property type="entry name" value="TPR-like_helical_dom_sf"/>
</dbReference>
<dbReference type="RefSeq" id="WP_080888075.1">
    <property type="nucleotide sequence ID" value="NZ_LT828648.1"/>
</dbReference>
<dbReference type="PANTHER" id="PTHR11102">
    <property type="entry name" value="SEL-1-LIKE PROTEIN"/>
    <property type="match status" value="1"/>
</dbReference>
<protein>
    <submittedName>
        <fullName evidence="1">Putative Beta-lactamase</fullName>
        <ecNumber evidence="1">3.5.2.6</ecNumber>
    </submittedName>
</protein>
<dbReference type="PANTHER" id="PTHR11102:SF160">
    <property type="entry name" value="ERAD-ASSOCIATED E3 UBIQUITIN-PROTEIN LIGASE COMPONENT HRD3"/>
    <property type="match status" value="1"/>
</dbReference>
<reference evidence="1 2" key="1">
    <citation type="submission" date="2017-03" db="EMBL/GenBank/DDBJ databases">
        <authorList>
            <person name="Afonso C.L."/>
            <person name="Miller P.J."/>
            <person name="Scott M.A."/>
            <person name="Spackman E."/>
            <person name="Goraichik I."/>
            <person name="Dimitrov K.M."/>
            <person name="Suarez D.L."/>
            <person name="Swayne D.E."/>
        </authorList>
    </citation>
    <scope>NUCLEOTIDE SEQUENCE [LARGE SCALE GENOMIC DNA]</scope>
    <source>
        <strain evidence="1">Genome sequencing of Nitrospira japonica strain NJ11</strain>
    </source>
</reference>
<dbReference type="GO" id="GO:0008800">
    <property type="term" value="F:beta-lactamase activity"/>
    <property type="evidence" value="ECO:0007669"/>
    <property type="project" value="UniProtKB-EC"/>
</dbReference>
<dbReference type="Pfam" id="PF08238">
    <property type="entry name" value="Sel1"/>
    <property type="match status" value="3"/>
</dbReference>
<dbReference type="Gene3D" id="1.25.40.10">
    <property type="entry name" value="Tetratricopeptide repeat domain"/>
    <property type="match status" value="1"/>
</dbReference>
<dbReference type="InterPro" id="IPR006597">
    <property type="entry name" value="Sel1-like"/>
</dbReference>
<evidence type="ECO:0000313" key="2">
    <source>
        <dbReference type="Proteomes" id="UP000192042"/>
    </source>
</evidence>
<dbReference type="KEGG" id="nja:NSJP_3725"/>
<gene>
    <name evidence="1" type="ORF">NSJP_3725</name>
</gene>
<dbReference type="EMBL" id="LT828648">
    <property type="protein sequence ID" value="SLM49892.1"/>
    <property type="molecule type" value="Genomic_DNA"/>
</dbReference>
<name>A0A1W1IA77_9BACT</name>
<evidence type="ECO:0000313" key="1">
    <source>
        <dbReference type="EMBL" id="SLM49892.1"/>
    </source>
</evidence>
<dbReference type="Proteomes" id="UP000192042">
    <property type="component" value="Chromosome I"/>
</dbReference>
<keyword evidence="2" id="KW-1185">Reference proteome</keyword>
<proteinExistence type="predicted"/>
<dbReference type="SUPFAM" id="SSF81901">
    <property type="entry name" value="HCP-like"/>
    <property type="match status" value="1"/>
</dbReference>
<dbReference type="SMART" id="SM00671">
    <property type="entry name" value="SEL1"/>
    <property type="match status" value="3"/>
</dbReference>
<organism evidence="1 2">
    <name type="scientific">Nitrospira japonica</name>
    <dbReference type="NCBI Taxonomy" id="1325564"/>
    <lineage>
        <taxon>Bacteria</taxon>
        <taxon>Pseudomonadati</taxon>
        <taxon>Nitrospirota</taxon>
        <taxon>Nitrospiria</taxon>
        <taxon>Nitrospirales</taxon>
        <taxon>Nitrospiraceae</taxon>
        <taxon>Nitrospira</taxon>
    </lineage>
</organism>
<dbReference type="InterPro" id="IPR050767">
    <property type="entry name" value="Sel1_AlgK"/>
</dbReference>